<comment type="similarity">
    <text evidence="3 8">Belongs to the LTA synthase family.</text>
</comment>
<feature type="transmembrane region" description="Helical" evidence="9">
    <location>
        <begin position="85"/>
        <end position="105"/>
    </location>
</feature>
<comment type="caution">
    <text evidence="11">The sequence shown here is derived from an EMBL/GenBank/DDBJ whole genome shotgun (WGS) entry which is preliminary data.</text>
</comment>
<accession>A0ABR8MQG6</accession>
<keyword evidence="5 9" id="KW-0812">Transmembrane</keyword>
<dbReference type="Proteomes" id="UP000609346">
    <property type="component" value="Unassembled WGS sequence"/>
</dbReference>
<evidence type="ECO:0000256" key="4">
    <source>
        <dbReference type="ARBA" id="ARBA00022475"/>
    </source>
</evidence>
<dbReference type="InterPro" id="IPR017850">
    <property type="entry name" value="Alkaline_phosphatase_core_sf"/>
</dbReference>
<feature type="transmembrane region" description="Helical" evidence="9">
    <location>
        <begin position="58"/>
        <end position="78"/>
    </location>
</feature>
<dbReference type="PANTHER" id="PTHR47371">
    <property type="entry name" value="LIPOTEICHOIC ACID SYNTHASE"/>
    <property type="match status" value="1"/>
</dbReference>
<feature type="domain" description="Sulfatase N-terminal" evidence="10">
    <location>
        <begin position="257"/>
        <end position="550"/>
    </location>
</feature>
<keyword evidence="12" id="KW-1185">Reference proteome</keyword>
<dbReference type="EMBL" id="JACXZA010000001">
    <property type="protein sequence ID" value="MBD3917286.1"/>
    <property type="molecule type" value="Genomic_DNA"/>
</dbReference>
<dbReference type="Gene3D" id="3.30.1120.170">
    <property type="match status" value="1"/>
</dbReference>
<dbReference type="Pfam" id="PF00884">
    <property type="entry name" value="Sulfatase"/>
    <property type="match status" value="1"/>
</dbReference>
<dbReference type="CDD" id="cd16015">
    <property type="entry name" value="LTA_synthase"/>
    <property type="match status" value="1"/>
</dbReference>
<evidence type="ECO:0000313" key="12">
    <source>
        <dbReference type="Proteomes" id="UP000609346"/>
    </source>
</evidence>
<keyword evidence="6 9" id="KW-1133">Transmembrane helix</keyword>
<evidence type="ECO:0000256" key="1">
    <source>
        <dbReference type="ARBA" id="ARBA00004651"/>
    </source>
</evidence>
<organism evidence="11 12">
    <name type="scientific">Paenibacillus terricola</name>
    <dbReference type="NCBI Taxonomy" id="2763503"/>
    <lineage>
        <taxon>Bacteria</taxon>
        <taxon>Bacillati</taxon>
        <taxon>Bacillota</taxon>
        <taxon>Bacilli</taxon>
        <taxon>Bacillales</taxon>
        <taxon>Paenibacillaceae</taxon>
        <taxon>Paenibacillus</taxon>
    </lineage>
</organism>
<gene>
    <name evidence="11" type="ORF">H8B09_00850</name>
</gene>
<evidence type="ECO:0000259" key="10">
    <source>
        <dbReference type="Pfam" id="PF00884"/>
    </source>
</evidence>
<evidence type="ECO:0000256" key="3">
    <source>
        <dbReference type="ARBA" id="ARBA00009983"/>
    </source>
</evidence>
<dbReference type="SUPFAM" id="SSF53649">
    <property type="entry name" value="Alkaline phosphatase-like"/>
    <property type="match status" value="1"/>
</dbReference>
<keyword evidence="4 8" id="KW-1003">Cell membrane</keyword>
<dbReference type="InterPro" id="IPR000917">
    <property type="entry name" value="Sulfatase_N"/>
</dbReference>
<comment type="pathway">
    <text evidence="2">Cell wall biogenesis; lipoteichoic acid biosynthesis.</text>
</comment>
<dbReference type="Gene3D" id="3.40.720.10">
    <property type="entry name" value="Alkaline Phosphatase, subunit A"/>
    <property type="match status" value="1"/>
</dbReference>
<feature type="transmembrane region" description="Helical" evidence="9">
    <location>
        <begin position="136"/>
        <end position="153"/>
    </location>
</feature>
<evidence type="ECO:0000313" key="11">
    <source>
        <dbReference type="EMBL" id="MBD3917286.1"/>
    </source>
</evidence>
<sequence length="650" mass="74136">MSTRSCKIHYRHLAKSKECIQVALLNRILHRRFFYFTVLILIKSIIAWFVVFNEGPSIMTLVTEIPFFWAVFCIIEWLAGKRKLLYYMITNLLLTLLYFTVLMYYKYYGVIVTYHAIAQADKVTKVGNSTYSLLDPYYLLIFIDVIVLAILVYRPKYKSVRHSIGMKPVNRKVLTYVFVFSVGLCLFNIWPNRASMNENKQAEEMGILNYEVYTIFADTSEDLEVVDKSEITQAAIDELKGVAPSLNPQYYGAAKGKNLIILQMESFQDFLIGLKIDGQEVTPNMNKLVNETFHFNHFYTMVGQGTTSDAEYVVNTSMYVPKHEAATEHFVDKALPSLPKLMQANGYTTATFHTNSVEFWNRKELYPSIGWEKYYDQSFFGDDDHVAFGASDAILYEKALAKLTEMDQSEQPFYAQVISMSAHHPFDIPEEKYHMTLPTELEGTLVGNYLHAQNYADYELGKFLDGLKSSGLWDDSVIMFYGDHQGLSLYSLKNNEKEMLKNLLGHEYGYTDMFKIPLVIHAPGVTYQSTIEKTGGEIDIAPTAVNLLGISYGDQIHFGQDLLNNESNVLPMRHFLPTGSIVTDSTMFLTGKAFEDGTDYKLEDSTETTENTANEQQYLNGLRLLQLSDSYIKQLPDKSTTTLITKSGVE</sequence>
<dbReference type="InterPro" id="IPR050448">
    <property type="entry name" value="OpgB/LTA_synthase_biosynth"/>
</dbReference>
<keyword evidence="7 8" id="KW-0472">Membrane</keyword>
<dbReference type="InterPro" id="IPR012160">
    <property type="entry name" value="LtaS-like"/>
</dbReference>
<dbReference type="PIRSF" id="PIRSF005091">
    <property type="entry name" value="Mmb_sulf_HI1246"/>
    <property type="match status" value="1"/>
</dbReference>
<evidence type="ECO:0000256" key="6">
    <source>
        <dbReference type="ARBA" id="ARBA00022989"/>
    </source>
</evidence>
<protein>
    <submittedName>
        <fullName evidence="11">LTA synthase family protein</fullName>
    </submittedName>
</protein>
<dbReference type="PANTHER" id="PTHR47371:SF3">
    <property type="entry name" value="PHOSPHOGLYCEROL TRANSFERASE I"/>
    <property type="match status" value="1"/>
</dbReference>
<reference evidence="11 12" key="1">
    <citation type="submission" date="2020-09" db="EMBL/GenBank/DDBJ databases">
        <title>Paenibacillus sp. strain PR3 16S rRNA gene Genome sequencing and assembly.</title>
        <authorList>
            <person name="Kim J."/>
        </authorList>
    </citation>
    <scope>NUCLEOTIDE SEQUENCE [LARGE SCALE GENOMIC DNA]</scope>
    <source>
        <strain evidence="11 12">PR3</strain>
    </source>
</reference>
<comment type="subcellular location">
    <subcellularLocation>
        <location evidence="1">Cell membrane</location>
        <topology evidence="1">Multi-pass membrane protein</topology>
    </subcellularLocation>
</comment>
<evidence type="ECO:0000256" key="8">
    <source>
        <dbReference type="PIRNR" id="PIRNR005091"/>
    </source>
</evidence>
<feature type="transmembrane region" description="Helical" evidence="9">
    <location>
        <begin position="33"/>
        <end position="52"/>
    </location>
</feature>
<evidence type="ECO:0000256" key="9">
    <source>
        <dbReference type="SAM" id="Phobius"/>
    </source>
</evidence>
<proteinExistence type="inferred from homology"/>
<evidence type="ECO:0000256" key="5">
    <source>
        <dbReference type="ARBA" id="ARBA00022692"/>
    </source>
</evidence>
<name>A0ABR8MQG6_9BACL</name>
<evidence type="ECO:0000256" key="7">
    <source>
        <dbReference type="ARBA" id="ARBA00023136"/>
    </source>
</evidence>
<evidence type="ECO:0000256" key="2">
    <source>
        <dbReference type="ARBA" id="ARBA00004936"/>
    </source>
</evidence>
<feature type="transmembrane region" description="Helical" evidence="9">
    <location>
        <begin position="173"/>
        <end position="190"/>
    </location>
</feature>